<feature type="transmembrane region" description="Helical" evidence="1">
    <location>
        <begin position="12"/>
        <end position="36"/>
    </location>
</feature>
<keyword evidence="1" id="KW-0812">Transmembrane</keyword>
<keyword evidence="1" id="KW-1133">Transmembrane helix</keyword>
<gene>
    <name evidence="3" type="ORF">HU137_08975</name>
</gene>
<sequence length="339" mass="37314">MSTNKNTSKNKAVKFSNILIALLIMGGLAAVSIHFISKPSEDFLQGQAEATEVHVASKIVGRLEQQLVKEGDQVIKGQLIAVLSSPELDAKLQQAQSAKDAATAQYQKANNGTRSEQVQAAYNLWQQAKAAADLANSTYQRMENLYRDKVIPAQKRDEAFANKNATYQQQQAAYNNYQMAVNGARTEDKLAAEALVNQANGAVSEVNTYRKEVNVTASADGEIEQIFPNVGELVNAGYPVATIVDLNDIWVVFNIKEDLMEQFKMNAKFNAEIPALGNKKVQLQVKYISPLGDFATWTATKTKGDFDLKTFKIKAYPTQKIEGFRPGMSVLIPSSELKK</sequence>
<organism evidence="3 4">
    <name type="scientific">Moheibacter lacus</name>
    <dbReference type="NCBI Taxonomy" id="2745851"/>
    <lineage>
        <taxon>Bacteria</taxon>
        <taxon>Pseudomonadati</taxon>
        <taxon>Bacteroidota</taxon>
        <taxon>Flavobacteriia</taxon>
        <taxon>Flavobacteriales</taxon>
        <taxon>Weeksellaceae</taxon>
        <taxon>Moheibacter</taxon>
    </lineage>
</organism>
<dbReference type="PANTHER" id="PTHR30438:SF1">
    <property type="entry name" value="36 KDA ANTIGEN"/>
    <property type="match status" value="1"/>
</dbReference>
<keyword evidence="1" id="KW-0472">Membrane</keyword>
<evidence type="ECO:0000256" key="1">
    <source>
        <dbReference type="SAM" id="Phobius"/>
    </source>
</evidence>
<dbReference type="InterPro" id="IPR059052">
    <property type="entry name" value="HH_YbhG-like"/>
</dbReference>
<dbReference type="EMBL" id="JACDZE010000002">
    <property type="protein sequence ID" value="MBA5629899.1"/>
    <property type="molecule type" value="Genomic_DNA"/>
</dbReference>
<evidence type="ECO:0000313" key="4">
    <source>
        <dbReference type="Proteomes" id="UP000552241"/>
    </source>
</evidence>
<protein>
    <submittedName>
        <fullName evidence="3">Efflux RND transporter periplasmic adaptor subunit</fullName>
    </submittedName>
</protein>
<dbReference type="RefSeq" id="WP_182043507.1">
    <property type="nucleotide sequence ID" value="NZ_JACDZE010000002.1"/>
</dbReference>
<proteinExistence type="predicted"/>
<keyword evidence="4" id="KW-1185">Reference proteome</keyword>
<dbReference type="Gene3D" id="2.40.30.170">
    <property type="match status" value="1"/>
</dbReference>
<evidence type="ECO:0000313" key="3">
    <source>
        <dbReference type="EMBL" id="MBA5629899.1"/>
    </source>
</evidence>
<dbReference type="SUPFAM" id="SSF111369">
    <property type="entry name" value="HlyD-like secretion proteins"/>
    <property type="match status" value="2"/>
</dbReference>
<evidence type="ECO:0000259" key="2">
    <source>
        <dbReference type="Pfam" id="PF25881"/>
    </source>
</evidence>
<feature type="domain" description="YbhG-like alpha-helical hairpin" evidence="2">
    <location>
        <begin position="88"/>
        <end position="208"/>
    </location>
</feature>
<dbReference type="AlphaFoldDB" id="A0A838ZSH4"/>
<name>A0A838ZSH4_9FLAO</name>
<accession>A0A838ZSH4</accession>
<reference evidence="3 4" key="1">
    <citation type="submission" date="2020-07" db="EMBL/GenBank/DDBJ databases">
        <title>Moheibacter lacus sp. nov., a member of the family Flavobacteriaceae isolated from freshwater lake sediment.</title>
        <authorList>
            <person name="Liu Y."/>
        </authorList>
    </citation>
    <scope>NUCLEOTIDE SEQUENCE [LARGE SCALE GENOMIC DNA]</scope>
    <source>
        <strain evidence="3 4">BDHS18</strain>
    </source>
</reference>
<dbReference type="Proteomes" id="UP000552241">
    <property type="component" value="Unassembled WGS sequence"/>
</dbReference>
<dbReference type="Pfam" id="PF25881">
    <property type="entry name" value="HH_YBHG"/>
    <property type="match status" value="1"/>
</dbReference>
<dbReference type="Gene3D" id="2.40.50.100">
    <property type="match status" value="1"/>
</dbReference>
<dbReference type="PANTHER" id="PTHR30438">
    <property type="entry name" value="36 KDA ANTIGEN-RELATED"/>
    <property type="match status" value="1"/>
</dbReference>
<comment type="caution">
    <text evidence="3">The sequence shown here is derived from an EMBL/GenBank/DDBJ whole genome shotgun (WGS) entry which is preliminary data.</text>
</comment>
<dbReference type="Gene3D" id="1.10.287.470">
    <property type="entry name" value="Helix hairpin bin"/>
    <property type="match status" value="2"/>
</dbReference>